<evidence type="ECO:0000313" key="3">
    <source>
        <dbReference type="Proteomes" id="UP000249829"/>
    </source>
</evidence>
<keyword evidence="3" id="KW-1185">Reference proteome</keyword>
<protein>
    <submittedName>
        <fullName evidence="2">Uncharacterized protein</fullName>
    </submittedName>
</protein>
<organism evidence="2 3">
    <name type="scientific">Aspergillus violaceofuscus (strain CBS 115571)</name>
    <dbReference type="NCBI Taxonomy" id="1450538"/>
    <lineage>
        <taxon>Eukaryota</taxon>
        <taxon>Fungi</taxon>
        <taxon>Dikarya</taxon>
        <taxon>Ascomycota</taxon>
        <taxon>Pezizomycotina</taxon>
        <taxon>Eurotiomycetes</taxon>
        <taxon>Eurotiomycetidae</taxon>
        <taxon>Eurotiales</taxon>
        <taxon>Aspergillaceae</taxon>
        <taxon>Aspergillus</taxon>
    </lineage>
</organism>
<gene>
    <name evidence="2" type="ORF">BO99DRAFT_411874</name>
</gene>
<reference evidence="2 3" key="1">
    <citation type="submission" date="2018-02" db="EMBL/GenBank/DDBJ databases">
        <title>The genomes of Aspergillus section Nigri reveals drivers in fungal speciation.</title>
        <authorList>
            <consortium name="DOE Joint Genome Institute"/>
            <person name="Vesth T.C."/>
            <person name="Nybo J."/>
            <person name="Theobald S."/>
            <person name="Brandl J."/>
            <person name="Frisvad J.C."/>
            <person name="Nielsen K.F."/>
            <person name="Lyhne E.K."/>
            <person name="Kogle M.E."/>
            <person name="Kuo A."/>
            <person name="Riley R."/>
            <person name="Clum A."/>
            <person name="Nolan M."/>
            <person name="Lipzen A."/>
            <person name="Salamov A."/>
            <person name="Henrissat B."/>
            <person name="Wiebenga A."/>
            <person name="De vries R.P."/>
            <person name="Grigoriev I.V."/>
            <person name="Mortensen U.H."/>
            <person name="Andersen M.R."/>
            <person name="Baker S.E."/>
        </authorList>
    </citation>
    <scope>NUCLEOTIDE SEQUENCE [LARGE SCALE GENOMIC DNA]</scope>
    <source>
        <strain evidence="2 3">CBS 115571</strain>
    </source>
</reference>
<dbReference type="AlphaFoldDB" id="A0A2V5HGC2"/>
<name>A0A2V5HGC2_ASPV1</name>
<dbReference type="OMA" id="VQACEFG"/>
<feature type="chain" id="PRO_5015909228" evidence="1">
    <location>
        <begin position="23"/>
        <end position="499"/>
    </location>
</feature>
<sequence length="499" mass="55059">MQHFTVYGILALLYAYMGYTEAITEVCNAITGNFACGVKITLPTAAEAKYCPNKFFETDACKTRKTYRYPCPTWRKPGRTCDGWTCVPGTREKWINVPCGINIKTKNVGLCDAVQSELQVNLDLLKKTAAMCDCIPKVLALSTDGSLKAANAISDVSSATSGVLTVYAELQKIDLATYIKFAGALGTCIAGSVTERDLKPTPRLSRSLDHQFRGDAWDLETLETSVGTITNSARNVQNKISTLGAPACGDATGCTTSTDRFEVMRTIQLQLSLLQDTVTVSDAVSTVSSMSSIIKNAKEAASVPLTEEEIITIIREERIQKLADILQVFKFPADFRKLIDDLRNTIPTISQFSTALDTRTKAISGNITDVVSDSWLQQADVSGDAAHDLRQNIATIQEEFRAQAMPAITDLQTKTKRITAMLSALPFRGKPPSMDVKVASYHRWSRIATNMPCSRWARKGYSVQGYRGSFNYPQFYNCLLDTTVPWPNHHIPYLKITFQ</sequence>
<evidence type="ECO:0000256" key="1">
    <source>
        <dbReference type="SAM" id="SignalP"/>
    </source>
</evidence>
<accession>A0A2V5HGC2</accession>
<feature type="signal peptide" evidence="1">
    <location>
        <begin position="1"/>
        <end position="22"/>
    </location>
</feature>
<dbReference type="Proteomes" id="UP000249829">
    <property type="component" value="Unassembled WGS sequence"/>
</dbReference>
<proteinExistence type="predicted"/>
<dbReference type="EMBL" id="KZ825126">
    <property type="protein sequence ID" value="PYI20393.1"/>
    <property type="molecule type" value="Genomic_DNA"/>
</dbReference>
<evidence type="ECO:0000313" key="2">
    <source>
        <dbReference type="EMBL" id="PYI20393.1"/>
    </source>
</evidence>
<keyword evidence="1" id="KW-0732">Signal</keyword>